<evidence type="ECO:0000313" key="3">
    <source>
        <dbReference type="Proteomes" id="UP001595579"/>
    </source>
</evidence>
<organism evidence="2 3">
    <name type="scientific">Litchfieldella rifensis</name>
    <dbReference type="NCBI Taxonomy" id="762643"/>
    <lineage>
        <taxon>Bacteria</taxon>
        <taxon>Pseudomonadati</taxon>
        <taxon>Pseudomonadota</taxon>
        <taxon>Gammaproteobacteria</taxon>
        <taxon>Oceanospirillales</taxon>
        <taxon>Halomonadaceae</taxon>
        <taxon>Litchfieldella</taxon>
    </lineage>
</organism>
<reference evidence="3" key="1">
    <citation type="journal article" date="2019" name="Int. J. Syst. Evol. Microbiol.">
        <title>The Global Catalogue of Microorganisms (GCM) 10K type strain sequencing project: providing services to taxonomists for standard genome sequencing and annotation.</title>
        <authorList>
            <consortium name="The Broad Institute Genomics Platform"/>
            <consortium name="The Broad Institute Genome Sequencing Center for Infectious Disease"/>
            <person name="Wu L."/>
            <person name="Ma J."/>
        </authorList>
    </citation>
    <scope>NUCLEOTIDE SEQUENCE [LARGE SCALE GENOMIC DNA]</scope>
    <source>
        <strain evidence="3">CECT 7698</strain>
    </source>
</reference>
<feature type="signal peptide" evidence="1">
    <location>
        <begin position="1"/>
        <end position="22"/>
    </location>
</feature>
<comment type="caution">
    <text evidence="2">The sequence shown here is derived from an EMBL/GenBank/DDBJ whole genome shotgun (WGS) entry which is preliminary data.</text>
</comment>
<dbReference type="EMBL" id="JBHRUG010000016">
    <property type="protein sequence ID" value="MFC3283286.1"/>
    <property type="molecule type" value="Genomic_DNA"/>
</dbReference>
<dbReference type="PROSITE" id="PS51257">
    <property type="entry name" value="PROKAR_LIPOPROTEIN"/>
    <property type="match status" value="1"/>
</dbReference>
<dbReference type="Proteomes" id="UP001595579">
    <property type="component" value="Unassembled WGS sequence"/>
</dbReference>
<accession>A0ABV7LM83</accession>
<proteinExistence type="predicted"/>
<protein>
    <recommendedName>
        <fullName evidence="4">DUF4136 domain-containing protein</fullName>
    </recommendedName>
</protein>
<feature type="chain" id="PRO_5045258679" description="DUF4136 domain-containing protein" evidence="1">
    <location>
        <begin position="23"/>
        <end position="178"/>
    </location>
</feature>
<name>A0ABV7LM83_9GAMM</name>
<evidence type="ECO:0000313" key="2">
    <source>
        <dbReference type="EMBL" id="MFC3283286.1"/>
    </source>
</evidence>
<gene>
    <name evidence="2" type="ORF">ACFOEV_06645</name>
</gene>
<evidence type="ECO:0000256" key="1">
    <source>
        <dbReference type="SAM" id="SignalP"/>
    </source>
</evidence>
<evidence type="ECO:0008006" key="4">
    <source>
        <dbReference type="Google" id="ProtNLM"/>
    </source>
</evidence>
<keyword evidence="1" id="KW-0732">Signal</keyword>
<sequence length="178" mass="19492">MRVWVLSMAVWLAGCASGPATLPEDMSPPAAECRWEQQLAGAEANEPVVAALEAQGFTIRDTNSDLGLVSAERTRVIYGYHRYYDPWPYGGWYGFYGLGSRHYMGGGIGLGFGTSVGGSAQRQERVSVVADGEWVQVSRDVRVVDIDGVTRESYTASDADFCRELRTTIDAERARESP</sequence>
<keyword evidence="3" id="KW-1185">Reference proteome</keyword>
<dbReference type="RefSeq" id="WP_386772353.1">
    <property type="nucleotide sequence ID" value="NZ_JBHRUG010000016.1"/>
</dbReference>